<dbReference type="GO" id="GO:0016831">
    <property type="term" value="F:carboxy-lyase activity"/>
    <property type="evidence" value="ECO:0007669"/>
    <property type="project" value="UniProtKB-KW"/>
</dbReference>
<dbReference type="InterPro" id="IPR036633">
    <property type="entry name" value="Prn/Lys/Arg_de-COase_C_sf"/>
</dbReference>
<dbReference type="GO" id="GO:0008483">
    <property type="term" value="F:transaminase activity"/>
    <property type="evidence" value="ECO:0007669"/>
    <property type="project" value="UniProtKB-KW"/>
</dbReference>
<protein>
    <submittedName>
        <fullName evidence="8">Aminotransferase class I/II-fold pyridoxal phosphate-dependent enzyme</fullName>
    </submittedName>
</protein>
<dbReference type="CDD" id="cd00615">
    <property type="entry name" value="Orn_deC_like"/>
    <property type="match status" value="1"/>
</dbReference>
<dbReference type="EMBL" id="JACXJA010000051">
    <property type="protein sequence ID" value="MBD2866009.1"/>
    <property type="molecule type" value="Genomic_DNA"/>
</dbReference>
<keyword evidence="4" id="KW-0663">Pyridoxal phosphate</keyword>
<keyword evidence="8" id="KW-0032">Aminotransferase</keyword>
<evidence type="ECO:0000313" key="8">
    <source>
        <dbReference type="EMBL" id="MBD2866009.1"/>
    </source>
</evidence>
<dbReference type="InterPro" id="IPR008286">
    <property type="entry name" value="Prn/Lys/Arg_de-COase_C"/>
</dbReference>
<dbReference type="Gene3D" id="3.40.640.10">
    <property type="entry name" value="Type I PLP-dependent aspartate aminotransferase-like (Major domain)"/>
    <property type="match status" value="1"/>
</dbReference>
<keyword evidence="3" id="KW-0210">Decarboxylase</keyword>
<keyword evidence="9" id="KW-1185">Reference proteome</keyword>
<dbReference type="RefSeq" id="WP_190931632.1">
    <property type="nucleotide sequence ID" value="NZ_JACXJA010000051.1"/>
</dbReference>
<proteinExistence type="inferred from homology"/>
<organism evidence="8 9">
    <name type="scientific">Paenibacillus oceani</name>
    <dbReference type="NCBI Taxonomy" id="2772510"/>
    <lineage>
        <taxon>Bacteria</taxon>
        <taxon>Bacillati</taxon>
        <taxon>Bacillota</taxon>
        <taxon>Bacilli</taxon>
        <taxon>Bacillales</taxon>
        <taxon>Paenibacillaceae</taxon>
        <taxon>Paenibacillus</taxon>
    </lineage>
</organism>
<dbReference type="Gene3D" id="3.90.105.10">
    <property type="entry name" value="Molybdopterin biosynthesis moea protein, domain 2"/>
    <property type="match status" value="1"/>
</dbReference>
<dbReference type="SUPFAM" id="SSF53383">
    <property type="entry name" value="PLP-dependent transferases"/>
    <property type="match status" value="1"/>
</dbReference>
<evidence type="ECO:0000256" key="5">
    <source>
        <dbReference type="ARBA" id="ARBA00023239"/>
    </source>
</evidence>
<dbReference type="InterPro" id="IPR015424">
    <property type="entry name" value="PyrdxlP-dep_Trfase"/>
</dbReference>
<dbReference type="Proteomes" id="UP000639396">
    <property type="component" value="Unassembled WGS sequence"/>
</dbReference>
<accession>A0A927CDD7</accession>
<feature type="domain" description="Orn/Lys/Arg decarboxylases family 1 pyridoxal-P attachment site" evidence="6">
    <location>
        <begin position="7"/>
        <end position="298"/>
    </location>
</feature>
<dbReference type="InterPro" id="IPR052357">
    <property type="entry name" value="Orn_Lys_Arg_decarboxylase-I"/>
</dbReference>
<keyword evidence="8" id="KW-0808">Transferase</keyword>
<comment type="similarity">
    <text evidence="2">Belongs to the Orn/Lys/Arg decarboxylase class-I family.</text>
</comment>
<reference evidence="8" key="1">
    <citation type="submission" date="2020-09" db="EMBL/GenBank/DDBJ databases">
        <title>A novel bacterium of genus Paenibacillus, isolated from South China Sea.</title>
        <authorList>
            <person name="Huang H."/>
            <person name="Mo K."/>
            <person name="Hu Y."/>
        </authorList>
    </citation>
    <scope>NUCLEOTIDE SEQUENCE</scope>
    <source>
        <strain evidence="8">IB182363</strain>
    </source>
</reference>
<dbReference type="Pfam" id="PF03711">
    <property type="entry name" value="OKR_DC_1_C"/>
    <property type="match status" value="1"/>
</dbReference>
<name>A0A927CDD7_9BACL</name>
<gene>
    <name evidence="8" type="ORF">IDH45_28890</name>
</gene>
<dbReference type="Pfam" id="PF01276">
    <property type="entry name" value="OKR_DC_1"/>
    <property type="match status" value="1"/>
</dbReference>
<comment type="caution">
    <text evidence="8">The sequence shown here is derived from an EMBL/GenBank/DDBJ whole genome shotgun (WGS) entry which is preliminary data.</text>
</comment>
<dbReference type="AlphaFoldDB" id="A0A927CDD7"/>
<dbReference type="InterPro" id="IPR000310">
    <property type="entry name" value="Orn/Lys/Arg_deCO2ase_major_dom"/>
</dbReference>
<dbReference type="PANTHER" id="PTHR43277">
    <property type="entry name" value="ARGININE DECARBOXYLASE"/>
    <property type="match status" value="1"/>
</dbReference>
<dbReference type="InterPro" id="IPR015421">
    <property type="entry name" value="PyrdxlP-dep_Trfase_major"/>
</dbReference>
<evidence type="ECO:0000259" key="7">
    <source>
        <dbReference type="Pfam" id="PF03711"/>
    </source>
</evidence>
<keyword evidence="5" id="KW-0456">Lyase</keyword>
<evidence type="ECO:0000256" key="4">
    <source>
        <dbReference type="ARBA" id="ARBA00022898"/>
    </source>
</evidence>
<feature type="domain" description="Orn/Lys/Arg decarboxylase C-terminal" evidence="7">
    <location>
        <begin position="422"/>
        <end position="463"/>
    </location>
</feature>
<evidence type="ECO:0000313" key="9">
    <source>
        <dbReference type="Proteomes" id="UP000639396"/>
    </source>
</evidence>
<evidence type="ECO:0000256" key="1">
    <source>
        <dbReference type="ARBA" id="ARBA00001933"/>
    </source>
</evidence>
<evidence type="ECO:0000256" key="2">
    <source>
        <dbReference type="ARBA" id="ARBA00010671"/>
    </source>
</evidence>
<dbReference type="SUPFAM" id="SSF55904">
    <property type="entry name" value="Ornithine decarboxylase C-terminal domain"/>
    <property type="match status" value="1"/>
</dbReference>
<evidence type="ECO:0000259" key="6">
    <source>
        <dbReference type="Pfam" id="PF01276"/>
    </source>
</evidence>
<comment type="cofactor">
    <cofactor evidence="1">
        <name>pyridoxal 5'-phosphate</name>
        <dbReference type="ChEBI" id="CHEBI:597326"/>
    </cofactor>
</comment>
<sequence length="491" mass="53085">MKREDAPLLEALLTHSSNYETGFHVPGHRSGRGLQPEAHIFQDIMKIDLTELTGLDDLHDPEGPILQAQQLAAQCFGAEATFFLVNGSTVGNLAAVLTLCSSDDIVIVQRNVHKSILHGLMLAGARAVFVQPLCDEASGLPAGVRLHDVETALQQYPEATGVIVTNPNYYGMGIDLTKLADLVHAYGKPLVVDEAHGAHYGFHPDLPQSALAGGADVVIQSTHKMLTALTMGAMLHVQGPRVDRELLKQRLAMLQSSSPSYPIMASLDASRRLLHTEGTGWISRSLQELERLELAIRRWPWYRTIQGSPSAAYESKDPFKVTVSDVTGTLDGFMLRRQLEGRGLMCEMADPRHVLLVFSLSVQKSEIDALLAGLGQIAADFDLADKLNSSKGAHLPADSAETYETGTGVSEPVPFRMSKPGHLSAVLVSEASGFVSGEMVIPYPPGIPILYPGERITEQSVRALAELASKGAKFQGAADPKLRTIQIVNIR</sequence>
<evidence type="ECO:0000256" key="3">
    <source>
        <dbReference type="ARBA" id="ARBA00022793"/>
    </source>
</evidence>
<dbReference type="PANTHER" id="PTHR43277:SF3">
    <property type="entry name" value="DECARBOXYLASE, PUTATIVE-RELATED"/>
    <property type="match status" value="1"/>
</dbReference>